<comment type="similarity">
    <text evidence="1 6">Belongs to the sigma-70 factor family. ECF subfamily.</text>
</comment>
<accession>A0A5B7TNU6</accession>
<organism evidence="9 10">
    <name type="scientific">Aureibaculum algae</name>
    <dbReference type="NCBI Taxonomy" id="2584122"/>
    <lineage>
        <taxon>Bacteria</taxon>
        <taxon>Pseudomonadati</taxon>
        <taxon>Bacteroidota</taxon>
        <taxon>Flavobacteriia</taxon>
        <taxon>Flavobacteriales</taxon>
        <taxon>Flavobacteriaceae</taxon>
        <taxon>Aureibaculum</taxon>
    </lineage>
</organism>
<evidence type="ECO:0000256" key="2">
    <source>
        <dbReference type="ARBA" id="ARBA00023015"/>
    </source>
</evidence>
<dbReference type="InterPro" id="IPR007627">
    <property type="entry name" value="RNA_pol_sigma70_r2"/>
</dbReference>
<dbReference type="EMBL" id="CP040749">
    <property type="protein sequence ID" value="QCX38325.1"/>
    <property type="molecule type" value="Genomic_DNA"/>
</dbReference>
<keyword evidence="4 6" id="KW-0238">DNA-binding</keyword>
<dbReference type="PANTHER" id="PTHR43133:SF8">
    <property type="entry name" value="RNA POLYMERASE SIGMA FACTOR HI_1459-RELATED"/>
    <property type="match status" value="1"/>
</dbReference>
<dbReference type="InterPro" id="IPR014284">
    <property type="entry name" value="RNA_pol_sigma-70_dom"/>
</dbReference>
<reference evidence="9 10" key="1">
    <citation type="submission" date="2019-05" db="EMBL/GenBank/DDBJ databases">
        <title>Algicella ahnfeltiae gen. nov., sp. nov., a novel marine bacterium of the family Flavobacteriaceae isolated from a red alga.</title>
        <authorList>
            <person name="Nedashkovskaya O.I."/>
            <person name="Kukhlevskiy A.D."/>
            <person name="Kim S.-G."/>
            <person name="Zhukova N.V."/>
            <person name="Mikhailov V.V."/>
        </authorList>
    </citation>
    <scope>NUCLEOTIDE SEQUENCE [LARGE SCALE GENOMIC DNA]</scope>
    <source>
        <strain evidence="9 10">10Alg115</strain>
    </source>
</reference>
<evidence type="ECO:0000256" key="6">
    <source>
        <dbReference type="RuleBase" id="RU000716"/>
    </source>
</evidence>
<dbReference type="InterPro" id="IPR000838">
    <property type="entry name" value="RNA_pol_sigma70_ECF_CS"/>
</dbReference>
<dbReference type="PANTHER" id="PTHR43133">
    <property type="entry name" value="RNA POLYMERASE ECF-TYPE SIGMA FACTO"/>
    <property type="match status" value="1"/>
</dbReference>
<evidence type="ECO:0000256" key="1">
    <source>
        <dbReference type="ARBA" id="ARBA00010641"/>
    </source>
</evidence>
<keyword evidence="3 6" id="KW-0731">Sigma factor</keyword>
<evidence type="ECO:0000256" key="5">
    <source>
        <dbReference type="ARBA" id="ARBA00023163"/>
    </source>
</evidence>
<dbReference type="Gene3D" id="1.10.10.10">
    <property type="entry name" value="Winged helix-like DNA-binding domain superfamily/Winged helix DNA-binding domain"/>
    <property type="match status" value="1"/>
</dbReference>
<dbReference type="GO" id="GO:0016987">
    <property type="term" value="F:sigma factor activity"/>
    <property type="evidence" value="ECO:0007669"/>
    <property type="project" value="UniProtKB-KW"/>
</dbReference>
<keyword evidence="5 6" id="KW-0804">Transcription</keyword>
<dbReference type="InterPro" id="IPR039425">
    <property type="entry name" value="RNA_pol_sigma-70-like"/>
</dbReference>
<dbReference type="SUPFAM" id="SSF88659">
    <property type="entry name" value="Sigma3 and sigma4 domains of RNA polymerase sigma factors"/>
    <property type="match status" value="1"/>
</dbReference>
<dbReference type="SUPFAM" id="SSF88946">
    <property type="entry name" value="Sigma2 domain of RNA polymerase sigma factors"/>
    <property type="match status" value="1"/>
</dbReference>
<dbReference type="KEGG" id="fbe:FF125_07725"/>
<dbReference type="AlphaFoldDB" id="A0A5B7TNU6"/>
<keyword evidence="10" id="KW-1185">Reference proteome</keyword>
<evidence type="ECO:0000313" key="9">
    <source>
        <dbReference type="EMBL" id="QCX38325.1"/>
    </source>
</evidence>
<sequence>MEVKKGNTTIVFENWVNQFSDALYSWALYKTSSKETAEDLVQDTFVSAFHKIDNFKGQSQPKTWLFSILNNKIIDYYRKNAKIKKHEFKLSEKAGFQLSDNLFNETNGWKTREIDPIWDQEEELLDNPEFNGVMAACIDNLPEKWKTAITSKYLTDKKAKEICQDLGITVSNYWQIVHRAKLLLKECLETNWV</sequence>
<dbReference type="NCBIfam" id="TIGR02937">
    <property type="entry name" value="sigma70-ECF"/>
    <property type="match status" value="1"/>
</dbReference>
<proteinExistence type="inferred from homology"/>
<dbReference type="PROSITE" id="PS01063">
    <property type="entry name" value="SIGMA70_ECF"/>
    <property type="match status" value="1"/>
</dbReference>
<evidence type="ECO:0000256" key="4">
    <source>
        <dbReference type="ARBA" id="ARBA00023125"/>
    </source>
</evidence>
<feature type="domain" description="RNA polymerase sigma-70 region 2" evidence="7">
    <location>
        <begin position="16"/>
        <end position="82"/>
    </location>
</feature>
<evidence type="ECO:0000259" key="7">
    <source>
        <dbReference type="Pfam" id="PF04542"/>
    </source>
</evidence>
<dbReference type="OrthoDB" id="9782108at2"/>
<name>A0A5B7TNU6_9FLAO</name>
<dbReference type="Proteomes" id="UP000306229">
    <property type="component" value="Chromosome"/>
</dbReference>
<dbReference type="Pfam" id="PF08281">
    <property type="entry name" value="Sigma70_r4_2"/>
    <property type="match status" value="1"/>
</dbReference>
<dbReference type="InterPro" id="IPR013325">
    <property type="entry name" value="RNA_pol_sigma_r2"/>
</dbReference>
<dbReference type="RefSeq" id="WP_138949221.1">
    <property type="nucleotide sequence ID" value="NZ_CP040749.1"/>
</dbReference>
<gene>
    <name evidence="9" type="ORF">FF125_07725</name>
</gene>
<keyword evidence="2 6" id="KW-0805">Transcription regulation</keyword>
<dbReference type="InterPro" id="IPR036388">
    <property type="entry name" value="WH-like_DNA-bd_sf"/>
</dbReference>
<dbReference type="InterPro" id="IPR013249">
    <property type="entry name" value="RNA_pol_sigma70_r4_t2"/>
</dbReference>
<dbReference type="GO" id="GO:0003677">
    <property type="term" value="F:DNA binding"/>
    <property type="evidence" value="ECO:0007669"/>
    <property type="project" value="UniProtKB-KW"/>
</dbReference>
<evidence type="ECO:0000313" key="10">
    <source>
        <dbReference type="Proteomes" id="UP000306229"/>
    </source>
</evidence>
<dbReference type="GO" id="GO:0006352">
    <property type="term" value="P:DNA-templated transcription initiation"/>
    <property type="evidence" value="ECO:0007669"/>
    <property type="project" value="InterPro"/>
</dbReference>
<dbReference type="InterPro" id="IPR013324">
    <property type="entry name" value="RNA_pol_sigma_r3/r4-like"/>
</dbReference>
<dbReference type="CDD" id="cd06171">
    <property type="entry name" value="Sigma70_r4"/>
    <property type="match status" value="1"/>
</dbReference>
<evidence type="ECO:0000259" key="8">
    <source>
        <dbReference type="Pfam" id="PF08281"/>
    </source>
</evidence>
<dbReference type="Pfam" id="PF04542">
    <property type="entry name" value="Sigma70_r2"/>
    <property type="match status" value="1"/>
</dbReference>
<protein>
    <recommendedName>
        <fullName evidence="6">RNA polymerase sigma factor</fullName>
    </recommendedName>
</protein>
<evidence type="ECO:0000256" key="3">
    <source>
        <dbReference type="ARBA" id="ARBA00023082"/>
    </source>
</evidence>
<dbReference type="Gene3D" id="1.10.1740.10">
    <property type="match status" value="1"/>
</dbReference>
<feature type="domain" description="RNA polymerase sigma factor 70 region 4 type 2" evidence="8">
    <location>
        <begin position="135"/>
        <end position="183"/>
    </location>
</feature>